<evidence type="ECO:0000313" key="2">
    <source>
        <dbReference type="Proteomes" id="UP000077069"/>
    </source>
</evidence>
<name>A0A177CSV4_9PLEO</name>
<dbReference type="Proteomes" id="UP000077069">
    <property type="component" value="Unassembled WGS sequence"/>
</dbReference>
<sequence length="165" mass="18173">MKGRKGTVQVARVSIVRKGHACIGSCEACRIFTLSCVAALISQYIHTSKGCSTEDRKVYKMSWVSLLVPAPGRRSRGTRTVCRMDKVAWKRRWDRVAWNSRVEGPGNVAGKCRTGQQCRVGGVSIAMDGCRMGIVRHGRKIVMGIIGENRVGRVGRQTSPVMLAR</sequence>
<organism evidence="1 2">
    <name type="scientific">Paraphaeosphaeria sporulosa</name>
    <dbReference type="NCBI Taxonomy" id="1460663"/>
    <lineage>
        <taxon>Eukaryota</taxon>
        <taxon>Fungi</taxon>
        <taxon>Dikarya</taxon>
        <taxon>Ascomycota</taxon>
        <taxon>Pezizomycotina</taxon>
        <taxon>Dothideomycetes</taxon>
        <taxon>Pleosporomycetidae</taxon>
        <taxon>Pleosporales</taxon>
        <taxon>Massarineae</taxon>
        <taxon>Didymosphaeriaceae</taxon>
        <taxon>Paraphaeosphaeria</taxon>
    </lineage>
</organism>
<gene>
    <name evidence="1" type="ORF">CC84DRAFT_490830</name>
</gene>
<evidence type="ECO:0000313" key="1">
    <source>
        <dbReference type="EMBL" id="OAG10615.1"/>
    </source>
</evidence>
<dbReference type="GeneID" id="28769975"/>
<dbReference type="RefSeq" id="XP_018040980.1">
    <property type="nucleotide sequence ID" value="XM_018186489.1"/>
</dbReference>
<dbReference type="EMBL" id="KV441549">
    <property type="protein sequence ID" value="OAG10615.1"/>
    <property type="molecule type" value="Genomic_DNA"/>
</dbReference>
<accession>A0A177CSV4</accession>
<dbReference type="InParanoid" id="A0A177CSV4"/>
<reference evidence="1 2" key="1">
    <citation type="submission" date="2016-05" db="EMBL/GenBank/DDBJ databases">
        <title>Comparative analysis of secretome profiles of manganese(II)-oxidizing ascomycete fungi.</title>
        <authorList>
            <consortium name="DOE Joint Genome Institute"/>
            <person name="Zeiner C.A."/>
            <person name="Purvine S.O."/>
            <person name="Zink E.M."/>
            <person name="Wu S."/>
            <person name="Pasa-Tolic L."/>
            <person name="Chaput D.L."/>
            <person name="Haridas S."/>
            <person name="Grigoriev I.V."/>
            <person name="Santelli C.M."/>
            <person name="Hansel C.M."/>
        </authorList>
    </citation>
    <scope>NUCLEOTIDE SEQUENCE [LARGE SCALE GENOMIC DNA]</scope>
    <source>
        <strain evidence="1 2">AP3s5-JAC2a</strain>
    </source>
</reference>
<keyword evidence="2" id="KW-1185">Reference proteome</keyword>
<proteinExistence type="predicted"/>
<dbReference type="AlphaFoldDB" id="A0A177CSV4"/>
<protein>
    <submittedName>
        <fullName evidence="1">Uncharacterized protein</fullName>
    </submittedName>
</protein>